<dbReference type="EMBL" id="DF973244">
    <property type="protein sequence ID" value="GAU22313.1"/>
    <property type="molecule type" value="Genomic_DNA"/>
</dbReference>
<protein>
    <submittedName>
        <fullName evidence="1">Uncharacterized protein</fullName>
    </submittedName>
</protein>
<reference evidence="2" key="1">
    <citation type="journal article" date="2017" name="Front. Plant Sci.">
        <title>Climate Clever Clovers: New Paradigm to Reduce the Environmental Footprint of Ruminants by Breeding Low Methanogenic Forages Utilizing Haplotype Variation.</title>
        <authorList>
            <person name="Kaur P."/>
            <person name="Appels R."/>
            <person name="Bayer P.E."/>
            <person name="Keeble-Gagnere G."/>
            <person name="Wang J."/>
            <person name="Hirakawa H."/>
            <person name="Shirasawa K."/>
            <person name="Vercoe P."/>
            <person name="Stefanova K."/>
            <person name="Durmic Z."/>
            <person name="Nichols P."/>
            <person name="Revell C."/>
            <person name="Isobe S.N."/>
            <person name="Edwards D."/>
            <person name="Erskine W."/>
        </authorList>
    </citation>
    <scope>NUCLEOTIDE SEQUENCE [LARGE SCALE GENOMIC DNA]</scope>
    <source>
        <strain evidence="2">cv. Daliak</strain>
    </source>
</reference>
<accession>A0A2Z6LY01</accession>
<gene>
    <name evidence="1" type="ORF">TSUD_261130</name>
</gene>
<evidence type="ECO:0000313" key="1">
    <source>
        <dbReference type="EMBL" id="GAU22313.1"/>
    </source>
</evidence>
<organism evidence="1 2">
    <name type="scientific">Trifolium subterraneum</name>
    <name type="common">Subterranean clover</name>
    <dbReference type="NCBI Taxonomy" id="3900"/>
    <lineage>
        <taxon>Eukaryota</taxon>
        <taxon>Viridiplantae</taxon>
        <taxon>Streptophyta</taxon>
        <taxon>Embryophyta</taxon>
        <taxon>Tracheophyta</taxon>
        <taxon>Spermatophyta</taxon>
        <taxon>Magnoliopsida</taxon>
        <taxon>eudicotyledons</taxon>
        <taxon>Gunneridae</taxon>
        <taxon>Pentapetalae</taxon>
        <taxon>rosids</taxon>
        <taxon>fabids</taxon>
        <taxon>Fabales</taxon>
        <taxon>Fabaceae</taxon>
        <taxon>Papilionoideae</taxon>
        <taxon>50 kb inversion clade</taxon>
        <taxon>NPAAA clade</taxon>
        <taxon>Hologalegina</taxon>
        <taxon>IRL clade</taxon>
        <taxon>Trifolieae</taxon>
        <taxon>Trifolium</taxon>
    </lineage>
</organism>
<name>A0A2Z6LY01_TRISU</name>
<proteinExistence type="predicted"/>
<evidence type="ECO:0000313" key="2">
    <source>
        <dbReference type="Proteomes" id="UP000242715"/>
    </source>
</evidence>
<dbReference type="Proteomes" id="UP000242715">
    <property type="component" value="Unassembled WGS sequence"/>
</dbReference>
<keyword evidence="2" id="KW-1185">Reference proteome</keyword>
<dbReference type="AlphaFoldDB" id="A0A2Z6LY01"/>
<sequence length="64" mass="7613">MNLKFCNIASMADKQGRRRKQTSNCEGRGRDRRMFLTAEWRTLRRMEGEEVILSGEQLHAREKE</sequence>